<dbReference type="InterPro" id="IPR009009">
    <property type="entry name" value="RlpA-like_DPBB"/>
</dbReference>
<feature type="domain" description="SPOR" evidence="7">
    <location>
        <begin position="224"/>
        <end position="301"/>
    </location>
</feature>
<dbReference type="RefSeq" id="WP_092960405.1">
    <property type="nucleotide sequence ID" value="NZ_FOSQ01000004.1"/>
</dbReference>
<dbReference type="Proteomes" id="UP000199473">
    <property type="component" value="Unassembled WGS sequence"/>
</dbReference>
<dbReference type="CDD" id="cd22268">
    <property type="entry name" value="DPBB_RlpA-like"/>
    <property type="match status" value="1"/>
</dbReference>
<dbReference type="Pfam" id="PF03330">
    <property type="entry name" value="DPBB_1"/>
    <property type="match status" value="1"/>
</dbReference>
<dbReference type="AlphaFoldDB" id="A0A1I4AYR2"/>
<dbReference type="GO" id="GO:0005886">
    <property type="term" value="C:plasma membrane"/>
    <property type="evidence" value="ECO:0007669"/>
    <property type="project" value="UniProtKB-SubCell"/>
</dbReference>
<dbReference type="PANTHER" id="PTHR34183:SF1">
    <property type="entry name" value="ENDOLYTIC PEPTIDOGLYCAN TRANSGLYCOSYLASE RLPA"/>
    <property type="match status" value="1"/>
</dbReference>
<evidence type="ECO:0000256" key="2">
    <source>
        <dbReference type="ARBA" id="ARBA00023239"/>
    </source>
</evidence>
<gene>
    <name evidence="4" type="primary">rlpA</name>
    <name evidence="8" type="ORF">SAMN02745775_104313</name>
</gene>
<name>A0A1I4AYR2_9PROT</name>
<keyword evidence="4 8" id="KW-0449">Lipoprotein</keyword>
<dbReference type="Gene3D" id="2.40.40.10">
    <property type="entry name" value="RlpA-like domain"/>
    <property type="match status" value="1"/>
</dbReference>
<keyword evidence="2 4" id="KW-0456">Lyase</keyword>
<keyword evidence="4" id="KW-1003">Cell membrane</keyword>
<dbReference type="Gene3D" id="3.30.70.1070">
    <property type="entry name" value="Sporulation related repeat"/>
    <property type="match status" value="1"/>
</dbReference>
<evidence type="ECO:0000256" key="3">
    <source>
        <dbReference type="ARBA" id="ARBA00023316"/>
    </source>
</evidence>
<protein>
    <recommendedName>
        <fullName evidence="4">Endolytic peptidoglycan transglycosylase RlpA</fullName>
        <ecNumber evidence="4">4.2.2.-</ecNumber>
    </recommendedName>
</protein>
<evidence type="ECO:0000313" key="8">
    <source>
        <dbReference type="EMBL" id="SFK61762.1"/>
    </source>
</evidence>
<dbReference type="InterPro" id="IPR012997">
    <property type="entry name" value="RplA"/>
</dbReference>
<evidence type="ECO:0000259" key="7">
    <source>
        <dbReference type="PROSITE" id="PS51724"/>
    </source>
</evidence>
<evidence type="ECO:0000256" key="5">
    <source>
        <dbReference type="RuleBase" id="RU003495"/>
    </source>
</evidence>
<dbReference type="GO" id="GO:0000270">
    <property type="term" value="P:peptidoglycan metabolic process"/>
    <property type="evidence" value="ECO:0007669"/>
    <property type="project" value="UniProtKB-UniRule"/>
</dbReference>
<dbReference type="InterPro" id="IPR036908">
    <property type="entry name" value="RlpA-like_sf"/>
</dbReference>
<organism evidence="8 9">
    <name type="scientific">Falsiroseomonas stagni DSM 19981</name>
    <dbReference type="NCBI Taxonomy" id="1123062"/>
    <lineage>
        <taxon>Bacteria</taxon>
        <taxon>Pseudomonadati</taxon>
        <taxon>Pseudomonadota</taxon>
        <taxon>Alphaproteobacteria</taxon>
        <taxon>Acetobacterales</taxon>
        <taxon>Roseomonadaceae</taxon>
        <taxon>Falsiroseomonas</taxon>
    </lineage>
</organism>
<accession>A0A1I4AYR2</accession>
<dbReference type="SUPFAM" id="SSF50685">
    <property type="entry name" value="Barwin-like endoglucanases"/>
    <property type="match status" value="1"/>
</dbReference>
<dbReference type="HAMAP" id="MF_02071">
    <property type="entry name" value="RlpA"/>
    <property type="match status" value="1"/>
</dbReference>
<dbReference type="GO" id="GO:0008932">
    <property type="term" value="F:lytic endotransglycosylase activity"/>
    <property type="evidence" value="ECO:0007669"/>
    <property type="project" value="UniProtKB-UniRule"/>
</dbReference>
<dbReference type="InterPro" id="IPR007730">
    <property type="entry name" value="SPOR-like_dom"/>
</dbReference>
<keyword evidence="1 6" id="KW-0732">Signal</keyword>
<evidence type="ECO:0000256" key="4">
    <source>
        <dbReference type="HAMAP-Rule" id="MF_02071"/>
    </source>
</evidence>
<keyword evidence="9" id="KW-1185">Reference proteome</keyword>
<dbReference type="GO" id="GO:0071555">
    <property type="term" value="P:cell wall organization"/>
    <property type="evidence" value="ECO:0007669"/>
    <property type="project" value="UniProtKB-KW"/>
</dbReference>
<keyword evidence="4" id="KW-0472">Membrane</keyword>
<feature type="chain" id="PRO_5011802328" description="Endolytic peptidoglycan transglycosylase RlpA" evidence="6">
    <location>
        <begin position="25"/>
        <end position="301"/>
    </location>
</feature>
<comment type="similarity">
    <text evidence="4 5">Belongs to the RlpA family.</text>
</comment>
<dbReference type="PANTHER" id="PTHR34183">
    <property type="entry name" value="ENDOLYTIC PEPTIDOGLYCAN TRANSGLYCOSYLASE RLPA"/>
    <property type="match status" value="1"/>
</dbReference>
<dbReference type="NCBIfam" id="TIGR00413">
    <property type="entry name" value="rlpA"/>
    <property type="match status" value="1"/>
</dbReference>
<reference evidence="8 9" key="1">
    <citation type="submission" date="2016-10" db="EMBL/GenBank/DDBJ databases">
        <authorList>
            <person name="de Groot N.N."/>
        </authorList>
    </citation>
    <scope>NUCLEOTIDE SEQUENCE [LARGE SCALE GENOMIC DNA]</scope>
    <source>
        <strain evidence="8 9">DSM 19981</strain>
    </source>
</reference>
<dbReference type="EC" id="4.2.2.-" evidence="4"/>
<sequence>MKRLALLALLVLAGCARTPPPPIAQPRYVVGEPYQMGGVWSYPREDFQLSQTGLAAVIADQRSGRRTANGEIHDPTALVAAHRTLQMPAVVTVTNLENGLQLQVRVNDRGPVNPGRVIDLSRRAAELLGIRPGGTVQVRVEVVGEQSRGISAALPNTETPALQIAPAPVAAVEREELAPPPGAAQAARVREARRLPGDGRAGVAEQAAVSAAPERLPERLARVAAMPGRLYVEGATFSRRDMAERQAARLAGLRPVVEAQGPRGRQTFRVRLGPFNSVPEADRALEGSLRAGVSEARILVD</sequence>
<feature type="signal peptide" evidence="6">
    <location>
        <begin position="1"/>
        <end position="24"/>
    </location>
</feature>
<proteinExistence type="inferred from homology"/>
<dbReference type="InterPro" id="IPR034718">
    <property type="entry name" value="RlpA"/>
</dbReference>
<dbReference type="InterPro" id="IPR036680">
    <property type="entry name" value="SPOR-like_sf"/>
</dbReference>
<keyword evidence="3 4" id="KW-0961">Cell wall biogenesis/degradation</keyword>
<dbReference type="Pfam" id="PF05036">
    <property type="entry name" value="SPOR"/>
    <property type="match status" value="1"/>
</dbReference>
<dbReference type="PROSITE" id="PS51257">
    <property type="entry name" value="PROKAR_LIPOPROTEIN"/>
    <property type="match status" value="1"/>
</dbReference>
<dbReference type="GO" id="GO:0042834">
    <property type="term" value="F:peptidoglycan binding"/>
    <property type="evidence" value="ECO:0007669"/>
    <property type="project" value="InterPro"/>
</dbReference>
<keyword evidence="4" id="KW-0564">Palmitate</keyword>
<dbReference type="STRING" id="1123062.SAMN02745775_104313"/>
<evidence type="ECO:0000256" key="6">
    <source>
        <dbReference type="SAM" id="SignalP"/>
    </source>
</evidence>
<dbReference type="PROSITE" id="PS51724">
    <property type="entry name" value="SPOR"/>
    <property type="match status" value="1"/>
</dbReference>
<dbReference type="SUPFAM" id="SSF110997">
    <property type="entry name" value="Sporulation related repeat"/>
    <property type="match status" value="1"/>
</dbReference>
<dbReference type="OrthoDB" id="9779128at2"/>
<comment type="subcellular location">
    <subcellularLocation>
        <location evidence="4">Cell membrane</location>
        <topology evidence="4">Lipid-anchor</topology>
    </subcellularLocation>
</comment>
<evidence type="ECO:0000313" key="9">
    <source>
        <dbReference type="Proteomes" id="UP000199473"/>
    </source>
</evidence>
<evidence type="ECO:0000256" key="1">
    <source>
        <dbReference type="ARBA" id="ARBA00022729"/>
    </source>
</evidence>
<comment type="function">
    <text evidence="4">Lytic transglycosylase with a strong preference for naked glycan strands that lack stem peptides.</text>
</comment>
<dbReference type="EMBL" id="FOSQ01000004">
    <property type="protein sequence ID" value="SFK61762.1"/>
    <property type="molecule type" value="Genomic_DNA"/>
</dbReference>